<protein>
    <recommendedName>
        <fullName evidence="12">alpha-1,2-Mannosidase</fullName>
        <ecNumber evidence="12">3.2.1.-</ecNumber>
    </recommendedName>
</protein>
<dbReference type="AlphaFoldDB" id="A0A9P5YCT5"/>
<evidence type="ECO:0000256" key="7">
    <source>
        <dbReference type="ARBA" id="ARBA00023157"/>
    </source>
</evidence>
<evidence type="ECO:0000256" key="1">
    <source>
        <dbReference type="ARBA" id="ARBA00001913"/>
    </source>
</evidence>
<dbReference type="Pfam" id="PF01532">
    <property type="entry name" value="Glyco_hydro_47"/>
    <property type="match status" value="1"/>
</dbReference>
<dbReference type="InterPro" id="IPR050749">
    <property type="entry name" value="Glycosyl_Hydrolase_47"/>
</dbReference>
<evidence type="ECO:0000256" key="4">
    <source>
        <dbReference type="ARBA" id="ARBA00022723"/>
    </source>
</evidence>
<dbReference type="PANTHER" id="PTHR11742">
    <property type="entry name" value="MANNOSYL-OLIGOSACCHARIDE ALPHA-1,2-MANNOSIDASE-RELATED"/>
    <property type="match status" value="1"/>
</dbReference>
<dbReference type="GO" id="GO:0005783">
    <property type="term" value="C:endoplasmic reticulum"/>
    <property type="evidence" value="ECO:0007669"/>
    <property type="project" value="TreeGrafter"/>
</dbReference>
<sequence>MLPISVWSPPTKFGSKSRTWFNGLRGRWIVWGSILITFVIIWLWSPFTHTSDRVDSLQPYFWRPFEPQIPDSLPLDSNASVWERRKNEVKDAYVHALSGYLKHAFPHDELLSVSGRKSDKFNGWGVTLIDSMDTMWMMGLHAQFQDAVRLVTKMEFTIKGVGYAPFFETTIRYLGGLLSAYALSKEPILLIRADDLGKLLLPAFNGTPSGLPAYSVNTKTGRTGFGWMGSMVLFSEAASCQLEFKYLAKLTRRPEYYQRVEKAMDVLYDSNPPDGLFSSSWYPHGIPRGLHYSVGASADSGYEYLLKQWLLSGDKKARKQYLESIDGIINNLFYITAKRELLYVTDTRGGRPSHNLEHLSCFLPGILALGAHTLDLPSHVKEVHEWAAKGLAYTCWISYADQSSGLGPDVMAMEPGPKWIDQLKIWETEGRKGNIPPGLKEGGTKPRKSRDYRNSYPVYLLRPETIESLFILWKTTGDVKWRERGYTIFKALNKITKTDYGYAAISGVDGVSPSKMDDMPSYFLAETLKYLYLMFDDSDPYPLNQWVYNTEAHPLPIFTWEDWEKEVYNIH</sequence>
<keyword evidence="4 10" id="KW-0479">Metal-binding</keyword>
<organism evidence="14 15">
    <name type="scientific">Collybia nuda</name>
    <dbReference type="NCBI Taxonomy" id="64659"/>
    <lineage>
        <taxon>Eukaryota</taxon>
        <taxon>Fungi</taxon>
        <taxon>Dikarya</taxon>
        <taxon>Basidiomycota</taxon>
        <taxon>Agaricomycotina</taxon>
        <taxon>Agaricomycetes</taxon>
        <taxon>Agaricomycetidae</taxon>
        <taxon>Agaricales</taxon>
        <taxon>Tricholomatineae</taxon>
        <taxon>Clitocybaceae</taxon>
        <taxon>Collybia</taxon>
    </lineage>
</organism>
<evidence type="ECO:0000313" key="14">
    <source>
        <dbReference type="EMBL" id="KAF9466320.1"/>
    </source>
</evidence>
<gene>
    <name evidence="14" type="ORF">BDZ94DRAFT_1306312</name>
</gene>
<dbReference type="GO" id="GO:0005975">
    <property type="term" value="P:carbohydrate metabolic process"/>
    <property type="evidence" value="ECO:0007669"/>
    <property type="project" value="InterPro"/>
</dbReference>
<keyword evidence="13" id="KW-0812">Transmembrane</keyword>
<dbReference type="Gene3D" id="1.50.10.10">
    <property type="match status" value="1"/>
</dbReference>
<dbReference type="InterPro" id="IPR001382">
    <property type="entry name" value="Glyco_hydro_47"/>
</dbReference>
<feature type="disulfide bond" evidence="11">
    <location>
        <begin position="361"/>
        <end position="395"/>
    </location>
</feature>
<evidence type="ECO:0000256" key="3">
    <source>
        <dbReference type="ARBA" id="ARBA00007658"/>
    </source>
</evidence>
<dbReference type="EMBL" id="MU150242">
    <property type="protein sequence ID" value="KAF9466320.1"/>
    <property type="molecule type" value="Genomic_DNA"/>
</dbReference>
<comment type="catalytic activity">
    <reaction evidence="9">
        <text>N(4)-(alpha-D-Man-(1-&gt;2)-alpha-D-Man-(1-&gt;2)-alpha-D-Man-(1-&gt;3)-[alpha-D-Man-(1-&gt;2)-alpha-D-Man-(1-&gt;3)-[alpha-D-Man-(1-&gt;2)-alpha-D-Man-(1-&gt;6)]-alpha-D-Man-(1-&gt;6)]-beta-D-Man-(1-&gt;4)-beta-D-GlcNAc-(1-&gt;4)-beta-D-GlcNAc)-L-asparaginyl-[protein] (N-glucan mannose isomer 9A1,2,3B1,2,3) + 4 H2O = N(4)-(alpha-D-Man-(1-&gt;3)-[alpha-D-Man-(1-&gt;3)-[alpha-D-Man-(1-&gt;6)]-alpha-D-Man-(1-&gt;6)]-beta-D-Man-(1-&gt;4)-beta-D-GlcNAc-(1-&gt;4)-beta-D-GlcNAc)-L-asparaginyl-[protein] (N-glucan mannose isomer 5A1,2) + 4 beta-D-mannose</text>
        <dbReference type="Rhea" id="RHEA:56008"/>
        <dbReference type="Rhea" id="RHEA-COMP:14356"/>
        <dbReference type="Rhea" id="RHEA-COMP:14367"/>
        <dbReference type="ChEBI" id="CHEBI:15377"/>
        <dbReference type="ChEBI" id="CHEBI:28563"/>
        <dbReference type="ChEBI" id="CHEBI:59087"/>
        <dbReference type="ChEBI" id="CHEBI:139493"/>
        <dbReference type="EC" id="3.2.1.113"/>
    </reaction>
</comment>
<dbReference type="GO" id="GO:0036503">
    <property type="term" value="P:ERAD pathway"/>
    <property type="evidence" value="ECO:0007669"/>
    <property type="project" value="UniProtKB-ARBA"/>
</dbReference>
<dbReference type="PRINTS" id="PR00747">
    <property type="entry name" value="GLYHDRLASE47"/>
</dbReference>
<dbReference type="GO" id="GO:0004571">
    <property type="term" value="F:mannosyl-oligosaccharide 1,2-alpha-mannosidase activity"/>
    <property type="evidence" value="ECO:0007669"/>
    <property type="project" value="UniProtKB-EC"/>
</dbReference>
<evidence type="ECO:0000256" key="13">
    <source>
        <dbReference type="SAM" id="Phobius"/>
    </source>
</evidence>
<comment type="cofactor">
    <cofactor evidence="1 10">
        <name>Ca(2+)</name>
        <dbReference type="ChEBI" id="CHEBI:29108"/>
    </cofactor>
</comment>
<feature type="transmembrane region" description="Helical" evidence="13">
    <location>
        <begin position="28"/>
        <end position="47"/>
    </location>
</feature>
<dbReference type="GO" id="GO:0005509">
    <property type="term" value="F:calcium ion binding"/>
    <property type="evidence" value="ECO:0007669"/>
    <property type="project" value="InterPro"/>
</dbReference>
<evidence type="ECO:0000256" key="2">
    <source>
        <dbReference type="ARBA" id="ARBA00004922"/>
    </source>
</evidence>
<evidence type="ECO:0000256" key="12">
    <source>
        <dbReference type="RuleBase" id="RU361193"/>
    </source>
</evidence>
<dbReference type="SUPFAM" id="SSF48225">
    <property type="entry name" value="Seven-hairpin glycosidases"/>
    <property type="match status" value="1"/>
</dbReference>
<dbReference type="InterPro" id="IPR012341">
    <property type="entry name" value="6hp_glycosidase-like_sf"/>
</dbReference>
<evidence type="ECO:0000256" key="10">
    <source>
        <dbReference type="PIRSR" id="PIRSR601382-2"/>
    </source>
</evidence>
<reference evidence="14" key="1">
    <citation type="submission" date="2020-11" db="EMBL/GenBank/DDBJ databases">
        <authorList>
            <consortium name="DOE Joint Genome Institute"/>
            <person name="Ahrendt S."/>
            <person name="Riley R."/>
            <person name="Andreopoulos W."/>
            <person name="Labutti K."/>
            <person name="Pangilinan J."/>
            <person name="Ruiz-Duenas F.J."/>
            <person name="Barrasa J.M."/>
            <person name="Sanchez-Garcia M."/>
            <person name="Camarero S."/>
            <person name="Miyauchi S."/>
            <person name="Serrano A."/>
            <person name="Linde D."/>
            <person name="Babiker R."/>
            <person name="Drula E."/>
            <person name="Ayuso-Fernandez I."/>
            <person name="Pacheco R."/>
            <person name="Padilla G."/>
            <person name="Ferreira P."/>
            <person name="Barriuso J."/>
            <person name="Kellner H."/>
            <person name="Castanera R."/>
            <person name="Alfaro M."/>
            <person name="Ramirez L."/>
            <person name="Pisabarro A.G."/>
            <person name="Kuo A."/>
            <person name="Tritt A."/>
            <person name="Lipzen A."/>
            <person name="He G."/>
            <person name="Yan M."/>
            <person name="Ng V."/>
            <person name="Cullen D."/>
            <person name="Martin F."/>
            <person name="Rosso M.-N."/>
            <person name="Henrissat B."/>
            <person name="Hibbett D."/>
            <person name="Martinez A.T."/>
            <person name="Grigoriev I.V."/>
        </authorList>
    </citation>
    <scope>NUCLEOTIDE SEQUENCE</scope>
    <source>
        <strain evidence="14">CBS 247.69</strain>
    </source>
</reference>
<dbReference type="Proteomes" id="UP000807353">
    <property type="component" value="Unassembled WGS sequence"/>
</dbReference>
<evidence type="ECO:0000256" key="5">
    <source>
        <dbReference type="ARBA" id="ARBA00022801"/>
    </source>
</evidence>
<evidence type="ECO:0000256" key="6">
    <source>
        <dbReference type="ARBA" id="ARBA00022837"/>
    </source>
</evidence>
<feature type="binding site" evidence="10">
    <location>
        <position position="550"/>
    </location>
    <ligand>
        <name>Ca(2+)</name>
        <dbReference type="ChEBI" id="CHEBI:29108"/>
    </ligand>
</feature>
<keyword evidence="6 10" id="KW-0106">Calcium</keyword>
<keyword evidence="13" id="KW-1133">Transmembrane helix</keyword>
<keyword evidence="5 12" id="KW-0378">Hydrolase</keyword>
<keyword evidence="15" id="KW-1185">Reference proteome</keyword>
<name>A0A9P5YCT5_9AGAR</name>
<dbReference type="PANTHER" id="PTHR11742:SF55">
    <property type="entry name" value="ENDOPLASMIC RETICULUM MANNOSYL-OLIGOSACCHARIDE 1,2-ALPHA-MANNOSIDASE"/>
    <property type="match status" value="1"/>
</dbReference>
<comment type="caution">
    <text evidence="14">The sequence shown here is derived from an EMBL/GenBank/DDBJ whole genome shotgun (WGS) entry which is preliminary data.</text>
</comment>
<comment type="pathway">
    <text evidence="2">Protein modification; protein glycosylation.</text>
</comment>
<evidence type="ECO:0000256" key="9">
    <source>
        <dbReference type="ARBA" id="ARBA00048605"/>
    </source>
</evidence>
<keyword evidence="7 11" id="KW-1015">Disulfide bond</keyword>
<keyword evidence="13" id="KW-0472">Membrane</keyword>
<dbReference type="GO" id="GO:0016020">
    <property type="term" value="C:membrane"/>
    <property type="evidence" value="ECO:0007669"/>
    <property type="project" value="InterPro"/>
</dbReference>
<evidence type="ECO:0000256" key="11">
    <source>
        <dbReference type="PIRSR" id="PIRSR601382-3"/>
    </source>
</evidence>
<dbReference type="EC" id="3.2.1.-" evidence="12"/>
<dbReference type="OrthoDB" id="8118055at2759"/>
<evidence type="ECO:0000313" key="15">
    <source>
        <dbReference type="Proteomes" id="UP000807353"/>
    </source>
</evidence>
<proteinExistence type="inferred from homology"/>
<dbReference type="InterPro" id="IPR036026">
    <property type="entry name" value="Seven-hairpin_glycosidases"/>
</dbReference>
<comment type="catalytic activity">
    <reaction evidence="8">
        <text>N(4)-(alpha-D-Man-(1-&gt;2)-alpha-D-Man-(1-&gt;2)-alpha-D-Man-(1-&gt;3)-[alpha-D-Man-(1-&gt;3)-[alpha-D-Man-(1-&gt;2)-alpha-D-Man-(1-&gt;6)]-alpha-D-Man-(1-&gt;6)]-beta-D-Man-(1-&gt;4)-beta-D-GlcNAc-(1-&gt;4)-beta-D-GlcNAc)-L-asparaginyl-[protein] (N-glucan mannose isomer 8A1,2,3B1,3) + 3 H2O = N(4)-(alpha-D-Man-(1-&gt;3)-[alpha-D-Man-(1-&gt;3)-[alpha-D-Man-(1-&gt;6)]-alpha-D-Man-(1-&gt;6)]-beta-D-Man-(1-&gt;4)-beta-D-GlcNAc-(1-&gt;4)-beta-D-GlcNAc)-L-asparaginyl-[protein] (N-glucan mannose isomer 5A1,2) + 3 beta-D-mannose</text>
        <dbReference type="Rhea" id="RHEA:56028"/>
        <dbReference type="Rhea" id="RHEA-COMP:14358"/>
        <dbReference type="Rhea" id="RHEA-COMP:14367"/>
        <dbReference type="ChEBI" id="CHEBI:15377"/>
        <dbReference type="ChEBI" id="CHEBI:28563"/>
        <dbReference type="ChEBI" id="CHEBI:59087"/>
        <dbReference type="ChEBI" id="CHEBI:60628"/>
        <dbReference type="EC" id="3.2.1.113"/>
    </reaction>
</comment>
<keyword evidence="12" id="KW-0326">Glycosidase</keyword>
<comment type="similarity">
    <text evidence="3 12">Belongs to the glycosyl hydrolase 47 family.</text>
</comment>
<evidence type="ECO:0000256" key="8">
    <source>
        <dbReference type="ARBA" id="ARBA00047669"/>
    </source>
</evidence>
<accession>A0A9P5YCT5</accession>